<name>E9I775_DAPPU</name>
<dbReference type="KEGG" id="dpx:DAPPUDRAFT_345079"/>
<reference evidence="2 3" key="1">
    <citation type="journal article" date="2011" name="Science">
        <title>The ecoresponsive genome of Daphnia pulex.</title>
        <authorList>
            <person name="Colbourne J.K."/>
            <person name="Pfrender M.E."/>
            <person name="Gilbert D."/>
            <person name="Thomas W.K."/>
            <person name="Tucker A."/>
            <person name="Oakley T.H."/>
            <person name="Tokishita S."/>
            <person name="Aerts A."/>
            <person name="Arnold G.J."/>
            <person name="Basu M.K."/>
            <person name="Bauer D.J."/>
            <person name="Caceres C.E."/>
            <person name="Carmel L."/>
            <person name="Casola C."/>
            <person name="Choi J.H."/>
            <person name="Detter J.C."/>
            <person name="Dong Q."/>
            <person name="Dusheyko S."/>
            <person name="Eads B.D."/>
            <person name="Frohlich T."/>
            <person name="Geiler-Samerotte K.A."/>
            <person name="Gerlach D."/>
            <person name="Hatcher P."/>
            <person name="Jogdeo S."/>
            <person name="Krijgsveld J."/>
            <person name="Kriventseva E.V."/>
            <person name="Kultz D."/>
            <person name="Laforsch C."/>
            <person name="Lindquist E."/>
            <person name="Lopez J."/>
            <person name="Manak J.R."/>
            <person name="Muller J."/>
            <person name="Pangilinan J."/>
            <person name="Patwardhan R.P."/>
            <person name="Pitluck S."/>
            <person name="Pritham E.J."/>
            <person name="Rechtsteiner A."/>
            <person name="Rho M."/>
            <person name="Rogozin I.B."/>
            <person name="Sakarya O."/>
            <person name="Salamov A."/>
            <person name="Schaack S."/>
            <person name="Shapiro H."/>
            <person name="Shiga Y."/>
            <person name="Skalitzky C."/>
            <person name="Smith Z."/>
            <person name="Souvorov A."/>
            <person name="Sung W."/>
            <person name="Tang Z."/>
            <person name="Tsuchiya D."/>
            <person name="Tu H."/>
            <person name="Vos H."/>
            <person name="Wang M."/>
            <person name="Wolf Y.I."/>
            <person name="Yamagata H."/>
            <person name="Yamada T."/>
            <person name="Ye Y."/>
            <person name="Shaw J.R."/>
            <person name="Andrews J."/>
            <person name="Crease T.J."/>
            <person name="Tang H."/>
            <person name="Lucas S.M."/>
            <person name="Robertson H.M."/>
            <person name="Bork P."/>
            <person name="Koonin E.V."/>
            <person name="Zdobnov E.M."/>
            <person name="Grigoriev I.V."/>
            <person name="Lynch M."/>
            <person name="Boore J.L."/>
        </authorList>
    </citation>
    <scope>NUCLEOTIDE SEQUENCE [LARGE SCALE GENOMIC DNA]</scope>
</reference>
<dbReference type="HOGENOM" id="CLU_1047950_0_0_1"/>
<evidence type="ECO:0000313" key="3">
    <source>
        <dbReference type="Proteomes" id="UP000000305"/>
    </source>
</evidence>
<organism evidence="2 3">
    <name type="scientific">Daphnia pulex</name>
    <name type="common">Water flea</name>
    <dbReference type="NCBI Taxonomy" id="6669"/>
    <lineage>
        <taxon>Eukaryota</taxon>
        <taxon>Metazoa</taxon>
        <taxon>Ecdysozoa</taxon>
        <taxon>Arthropoda</taxon>
        <taxon>Crustacea</taxon>
        <taxon>Branchiopoda</taxon>
        <taxon>Diplostraca</taxon>
        <taxon>Cladocera</taxon>
        <taxon>Anomopoda</taxon>
        <taxon>Daphniidae</taxon>
        <taxon>Daphnia</taxon>
    </lineage>
</organism>
<keyword evidence="3" id="KW-1185">Reference proteome</keyword>
<dbReference type="OrthoDB" id="2016337at2759"/>
<dbReference type="AlphaFoldDB" id="E9I775"/>
<dbReference type="InterPro" id="IPR041588">
    <property type="entry name" value="Integrase_H2C2"/>
</dbReference>
<dbReference type="Proteomes" id="UP000000305">
    <property type="component" value="Unassembled WGS sequence"/>
</dbReference>
<dbReference type="Gene3D" id="1.10.340.70">
    <property type="match status" value="1"/>
</dbReference>
<protein>
    <recommendedName>
        <fullName evidence="1">Integrase zinc-binding domain-containing protein</fullName>
    </recommendedName>
</protein>
<dbReference type="STRING" id="6669.E9I775"/>
<proteinExistence type="predicted"/>
<dbReference type="Pfam" id="PF17921">
    <property type="entry name" value="Integrase_H2C2"/>
    <property type="match status" value="1"/>
</dbReference>
<sequence length="266" mass="28853">MSRAFKAGQPGAVFDGNQRCWTEPNAEERELAMGFDQGCTYVPAVPGQIAVGDAARHAALGKAMDMNAVSSLFAMCQSLSTPAQAQPAAVSSALTLPAASAQAAATAVQFGSDTCVCQPLTSAAALSNVSEVEPFYSSTVYCMAAVHDQASCNHVVKRDIWMDAALLQFVREGAVPAGLSARELRQLHRRAALYQWLTVTDGDKVHESMHRKMPDGTTRVVPPPGQRQDLVKQMHTKAGHFGEKRTIQLLLSQFYWYGLYKDVYEQ</sequence>
<accession>E9I775</accession>
<feature type="non-terminal residue" evidence="2">
    <location>
        <position position="266"/>
    </location>
</feature>
<dbReference type="InParanoid" id="E9I775"/>
<evidence type="ECO:0000313" key="2">
    <source>
        <dbReference type="EMBL" id="EFX60155.1"/>
    </source>
</evidence>
<gene>
    <name evidence="2" type="ORF">DAPPUDRAFT_345079</name>
</gene>
<feature type="domain" description="Integrase zinc-binding" evidence="1">
    <location>
        <begin position="222"/>
        <end position="263"/>
    </location>
</feature>
<evidence type="ECO:0000259" key="1">
    <source>
        <dbReference type="Pfam" id="PF17921"/>
    </source>
</evidence>
<dbReference type="EMBL" id="GL737010">
    <property type="protein sequence ID" value="EFX60155.1"/>
    <property type="molecule type" value="Genomic_DNA"/>
</dbReference>